<feature type="domain" description="Epoxide hydrolase N-terminal" evidence="4">
    <location>
        <begin position="18"/>
        <end position="128"/>
    </location>
</feature>
<keyword evidence="6" id="KW-1185">Reference proteome</keyword>
<sequence>MSMSQDAHGSLFNTPIAYKLHIDEKLLSTTKQKLQLARYPEEQTDIGADDWNQGAKVEVVKRLADYWKDGYDWRAEEAKINQEFDQYTVKVDIPDYGPQVLHYAHHRSTSPKAIPLIFVHGWPGSFLEARKIIQPLTSPSNPKDQAFHLIAPSLPGYGPGPTPQKSGFGPVTAAKAFKILMVDVLGYDKFVTQGGDWGTFVTRSLAMQYPRHVRACHTNFIPCEPPSWFKAPLVLGRLVLNSWLYTAREKQGLAKMQYYQREQSGYLKLQSTRPQSLGFGLGDSPIGLVAWLVEKYHDWMDVAHYTQPDDECLSFVMMHWMTAATPGLRFYKAAFEEQGVGSVTRSLTTYLATPLGWSAFPRELATPPMDWARAICNLHWYREHEEGGHFPSVECPEVLVEDLREWFGGEVVQKAMQA</sequence>
<dbReference type="InterPro" id="IPR010497">
    <property type="entry name" value="Epoxide_hydro_N"/>
</dbReference>
<dbReference type="Pfam" id="PF06441">
    <property type="entry name" value="EHN"/>
    <property type="match status" value="1"/>
</dbReference>
<organism evidence="5 6">
    <name type="scientific">Stereocaulon virgatum</name>
    <dbReference type="NCBI Taxonomy" id="373712"/>
    <lineage>
        <taxon>Eukaryota</taxon>
        <taxon>Fungi</taxon>
        <taxon>Dikarya</taxon>
        <taxon>Ascomycota</taxon>
        <taxon>Pezizomycotina</taxon>
        <taxon>Lecanoromycetes</taxon>
        <taxon>OSLEUM clade</taxon>
        <taxon>Lecanoromycetidae</taxon>
        <taxon>Lecanorales</taxon>
        <taxon>Lecanorineae</taxon>
        <taxon>Stereocaulaceae</taxon>
        <taxon>Stereocaulon</taxon>
    </lineage>
</organism>
<dbReference type="PANTHER" id="PTHR21661:SF35">
    <property type="entry name" value="EPOXIDE HYDROLASE"/>
    <property type="match status" value="1"/>
</dbReference>
<evidence type="ECO:0000256" key="1">
    <source>
        <dbReference type="ARBA" id="ARBA00010088"/>
    </source>
</evidence>
<dbReference type="Gene3D" id="3.40.50.1820">
    <property type="entry name" value="alpha/beta hydrolase"/>
    <property type="match status" value="1"/>
</dbReference>
<comment type="caution">
    <text evidence="5">The sequence shown here is derived from an EMBL/GenBank/DDBJ whole genome shotgun (WGS) entry which is preliminary data.</text>
</comment>
<accession>A0ABR3ZWQ3</accession>
<dbReference type="InterPro" id="IPR016292">
    <property type="entry name" value="Epoxide_hydrolase"/>
</dbReference>
<reference evidence="5 6" key="1">
    <citation type="submission" date="2024-09" db="EMBL/GenBank/DDBJ databases">
        <title>Rethinking Asexuality: The Enigmatic Case of Functional Sexual Genes in Lepraria (Stereocaulaceae).</title>
        <authorList>
            <person name="Doellman M."/>
            <person name="Sun Y."/>
            <person name="Barcenas-Pena A."/>
            <person name="Lumbsch H.T."/>
            <person name="Grewe F."/>
        </authorList>
    </citation>
    <scope>NUCLEOTIDE SEQUENCE [LARGE SCALE GENOMIC DNA]</scope>
    <source>
        <strain evidence="5 6">Mercado 3170</strain>
    </source>
</reference>
<dbReference type="InterPro" id="IPR029058">
    <property type="entry name" value="AB_hydrolase_fold"/>
</dbReference>
<evidence type="ECO:0000256" key="3">
    <source>
        <dbReference type="ARBA" id="ARBA00022801"/>
    </source>
</evidence>
<dbReference type="PANTHER" id="PTHR21661">
    <property type="entry name" value="EPOXIDE HYDROLASE 1-RELATED"/>
    <property type="match status" value="1"/>
</dbReference>
<dbReference type="SUPFAM" id="SSF53474">
    <property type="entry name" value="alpha/beta-Hydrolases"/>
    <property type="match status" value="1"/>
</dbReference>
<comment type="similarity">
    <text evidence="1">Belongs to the peptidase S33 family.</text>
</comment>
<evidence type="ECO:0000259" key="4">
    <source>
        <dbReference type="Pfam" id="PF06441"/>
    </source>
</evidence>
<evidence type="ECO:0000313" key="5">
    <source>
        <dbReference type="EMBL" id="KAL2037600.1"/>
    </source>
</evidence>
<dbReference type="EMBL" id="JBEFKJ010000039">
    <property type="protein sequence ID" value="KAL2037600.1"/>
    <property type="molecule type" value="Genomic_DNA"/>
</dbReference>
<keyword evidence="2" id="KW-0058">Aromatic hydrocarbons catabolism</keyword>
<name>A0ABR3ZWQ3_9LECA</name>
<dbReference type="PIRSF" id="PIRSF001112">
    <property type="entry name" value="Epoxide_hydrolase"/>
    <property type="match status" value="1"/>
</dbReference>
<evidence type="ECO:0000256" key="2">
    <source>
        <dbReference type="ARBA" id="ARBA00022797"/>
    </source>
</evidence>
<gene>
    <name evidence="5" type="ORF">N7G274_009713</name>
</gene>
<proteinExistence type="inferred from homology"/>
<dbReference type="Proteomes" id="UP001590950">
    <property type="component" value="Unassembled WGS sequence"/>
</dbReference>
<dbReference type="InterPro" id="IPR000639">
    <property type="entry name" value="Epox_hydrolase-like"/>
</dbReference>
<protein>
    <recommendedName>
        <fullName evidence="4">Epoxide hydrolase N-terminal domain-containing protein</fullName>
    </recommendedName>
</protein>
<dbReference type="PRINTS" id="PR00412">
    <property type="entry name" value="EPOXHYDRLASE"/>
</dbReference>
<evidence type="ECO:0000313" key="6">
    <source>
        <dbReference type="Proteomes" id="UP001590950"/>
    </source>
</evidence>
<keyword evidence="3" id="KW-0378">Hydrolase</keyword>